<dbReference type="OrthoDB" id="10348859at2759"/>
<name>A0A010R9T2_9PEZI</name>
<evidence type="ECO:0000313" key="1">
    <source>
        <dbReference type="EMBL" id="EXF76931.1"/>
    </source>
</evidence>
<sequence length="268" mass="30523">MASSVALRGLGINQLFSLDWETVSILSDSMPTDHLFLEGPLFQFPIQEGQGLRNHSDITFYKIRPGSARIGHLINLPATKLSAFRYIAEDYQEPNGQNWNDPMLEILYDLNSSQGKCLKTLCLGLFNPPRGYSGLPVSPSMGSLEALTHLWIDSGKRDARWTYETIRSFTLPNHYAPNLVHLRITGPIKNLAEWISFMRTEGRSVWKHLKTFGINNEDLVKLYSQSLESLDIKLELIEENDDITLWNNQGKKVEVLKDVRNSIKYVVD</sequence>
<comment type="caution">
    <text evidence="1">The sequence shown here is derived from an EMBL/GenBank/DDBJ whole genome shotgun (WGS) entry which is preliminary data.</text>
</comment>
<dbReference type="AlphaFoldDB" id="A0A010R9T2"/>
<dbReference type="EMBL" id="JARH01000775">
    <property type="protein sequence ID" value="EXF76931.1"/>
    <property type="molecule type" value="Genomic_DNA"/>
</dbReference>
<evidence type="ECO:0000313" key="2">
    <source>
        <dbReference type="Proteomes" id="UP000020467"/>
    </source>
</evidence>
<gene>
    <name evidence="1" type="ORF">CFIO01_09991</name>
</gene>
<organism evidence="1 2">
    <name type="scientific">Colletotrichum fioriniae PJ7</name>
    <dbReference type="NCBI Taxonomy" id="1445577"/>
    <lineage>
        <taxon>Eukaryota</taxon>
        <taxon>Fungi</taxon>
        <taxon>Dikarya</taxon>
        <taxon>Ascomycota</taxon>
        <taxon>Pezizomycotina</taxon>
        <taxon>Sordariomycetes</taxon>
        <taxon>Hypocreomycetidae</taxon>
        <taxon>Glomerellales</taxon>
        <taxon>Glomerellaceae</taxon>
        <taxon>Colletotrichum</taxon>
        <taxon>Colletotrichum acutatum species complex</taxon>
    </lineage>
</organism>
<dbReference type="KEGG" id="cfj:CFIO01_09991"/>
<proteinExistence type="predicted"/>
<reference evidence="1 2" key="1">
    <citation type="submission" date="2014-02" db="EMBL/GenBank/DDBJ databases">
        <title>The genome sequence of Colletotrichum fioriniae PJ7.</title>
        <authorList>
            <person name="Baroncelli R."/>
            <person name="Thon M.R."/>
        </authorList>
    </citation>
    <scope>NUCLEOTIDE SEQUENCE [LARGE SCALE GENOMIC DNA]</scope>
    <source>
        <strain evidence="1 2">PJ7</strain>
    </source>
</reference>
<protein>
    <submittedName>
        <fullName evidence="1">Uncharacterized protein</fullName>
    </submittedName>
</protein>
<keyword evidence="2" id="KW-1185">Reference proteome</keyword>
<dbReference type="HOGENOM" id="CLU_1038319_0_0_1"/>
<dbReference type="Proteomes" id="UP000020467">
    <property type="component" value="Unassembled WGS sequence"/>
</dbReference>
<accession>A0A010R9T2</accession>